<gene>
    <name evidence="2" type="ORF">BN2614_LOCUS1</name>
</gene>
<evidence type="ECO:0000313" key="2">
    <source>
        <dbReference type="EMBL" id="VCX41789.1"/>
    </source>
</evidence>
<reference evidence="2 3" key="1">
    <citation type="submission" date="2018-10" db="EMBL/GenBank/DDBJ databases">
        <authorList>
            <person name="Ekblom R."/>
            <person name="Jareborg N."/>
        </authorList>
    </citation>
    <scope>NUCLEOTIDE SEQUENCE [LARGE SCALE GENOMIC DNA]</scope>
    <source>
        <tissue evidence="2">Muscle</tissue>
    </source>
</reference>
<name>A0A9X9MCH4_GULGU</name>
<dbReference type="EMBL" id="CYRY02046148">
    <property type="protein sequence ID" value="VCX41789.1"/>
    <property type="molecule type" value="Genomic_DNA"/>
</dbReference>
<evidence type="ECO:0000256" key="1">
    <source>
        <dbReference type="SAM" id="MobiDB-lite"/>
    </source>
</evidence>
<dbReference type="Proteomes" id="UP000269945">
    <property type="component" value="Unassembled WGS sequence"/>
</dbReference>
<organism evidence="2 3">
    <name type="scientific">Gulo gulo</name>
    <name type="common">Wolverine</name>
    <name type="synonym">Gluton</name>
    <dbReference type="NCBI Taxonomy" id="48420"/>
    <lineage>
        <taxon>Eukaryota</taxon>
        <taxon>Metazoa</taxon>
        <taxon>Chordata</taxon>
        <taxon>Craniata</taxon>
        <taxon>Vertebrata</taxon>
        <taxon>Euteleostomi</taxon>
        <taxon>Mammalia</taxon>
        <taxon>Eutheria</taxon>
        <taxon>Laurasiatheria</taxon>
        <taxon>Carnivora</taxon>
        <taxon>Caniformia</taxon>
        <taxon>Musteloidea</taxon>
        <taxon>Mustelidae</taxon>
        <taxon>Guloninae</taxon>
        <taxon>Gulo</taxon>
    </lineage>
</organism>
<comment type="caution">
    <text evidence="2">The sequence shown here is derived from an EMBL/GenBank/DDBJ whole genome shotgun (WGS) entry which is preliminary data.</text>
</comment>
<sequence length="26" mass="2972">MPRSRRNSLSRAHPTTPLQKTKVCCC</sequence>
<dbReference type="AlphaFoldDB" id="A0A9X9MCH4"/>
<proteinExistence type="predicted"/>
<evidence type="ECO:0000313" key="3">
    <source>
        <dbReference type="Proteomes" id="UP000269945"/>
    </source>
</evidence>
<accession>A0A9X9MCH4</accession>
<feature type="region of interest" description="Disordered" evidence="1">
    <location>
        <begin position="1"/>
        <end position="26"/>
    </location>
</feature>
<protein>
    <submittedName>
        <fullName evidence="2">Uncharacterized protein</fullName>
    </submittedName>
</protein>
<keyword evidence="3" id="KW-1185">Reference proteome</keyword>